<dbReference type="Proteomes" id="UP001596504">
    <property type="component" value="Unassembled WGS sequence"/>
</dbReference>
<name>A0ABW2LTE6_9PSEU</name>
<evidence type="ECO:0000313" key="1">
    <source>
        <dbReference type="EMBL" id="MFC7344535.1"/>
    </source>
</evidence>
<evidence type="ECO:0000313" key="2">
    <source>
        <dbReference type="Proteomes" id="UP001596504"/>
    </source>
</evidence>
<dbReference type="RefSeq" id="WP_380672412.1">
    <property type="nucleotide sequence ID" value="NZ_JBHTCJ010000017.1"/>
</dbReference>
<comment type="caution">
    <text evidence="1">The sequence shown here is derived from an EMBL/GenBank/DDBJ whole genome shotgun (WGS) entry which is preliminary data.</text>
</comment>
<keyword evidence="2" id="KW-1185">Reference proteome</keyword>
<reference evidence="2" key="1">
    <citation type="journal article" date="2019" name="Int. J. Syst. Evol. Microbiol.">
        <title>The Global Catalogue of Microorganisms (GCM) 10K type strain sequencing project: providing services to taxonomists for standard genome sequencing and annotation.</title>
        <authorList>
            <consortium name="The Broad Institute Genomics Platform"/>
            <consortium name="The Broad Institute Genome Sequencing Center for Infectious Disease"/>
            <person name="Wu L."/>
            <person name="Ma J."/>
        </authorList>
    </citation>
    <scope>NUCLEOTIDE SEQUENCE [LARGE SCALE GENOMIC DNA]</scope>
    <source>
        <strain evidence="2">WLHS5</strain>
    </source>
</reference>
<proteinExistence type="predicted"/>
<protein>
    <submittedName>
        <fullName evidence="1">Uncharacterized protein</fullName>
    </submittedName>
</protein>
<dbReference type="EMBL" id="JBHTCJ010000017">
    <property type="protein sequence ID" value="MFC7344535.1"/>
    <property type="molecule type" value="Genomic_DNA"/>
</dbReference>
<sequence length="182" mass="21465">MPETHHPHLPYFERGLLDELHERHEGTWSWRIDDLVKPGVYGCGHRAIKRGVDNLVDWGYLQIWKEGLGPGRGWRHRWRLHTDDKAGGSYPNQLPYFERGLLAELAERHEQAWTWRINDLVMTGVHKCSYRAVKRGIDNLVSWGFLQVWTELEPEQGWQHRWQLYPHGDAPKPDTTHSGKHQ</sequence>
<accession>A0ABW2LTE6</accession>
<organism evidence="1 2">
    <name type="scientific">Saccharopolyspora griseoalba</name>
    <dbReference type="NCBI Taxonomy" id="1431848"/>
    <lineage>
        <taxon>Bacteria</taxon>
        <taxon>Bacillati</taxon>
        <taxon>Actinomycetota</taxon>
        <taxon>Actinomycetes</taxon>
        <taxon>Pseudonocardiales</taxon>
        <taxon>Pseudonocardiaceae</taxon>
        <taxon>Saccharopolyspora</taxon>
    </lineage>
</organism>
<gene>
    <name evidence="1" type="ORF">ACFQRI_24275</name>
</gene>